<organism evidence="1 2">
    <name type="scientific">Candidatus Curtissbacteria bacterium RIFCSPHIGHO2_12_FULL_38_9b</name>
    <dbReference type="NCBI Taxonomy" id="1797720"/>
    <lineage>
        <taxon>Bacteria</taxon>
        <taxon>Candidatus Curtissiibacteriota</taxon>
    </lineage>
</organism>
<dbReference type="AlphaFoldDB" id="A0A1F5GV33"/>
<sequence>MEVAQSFGGLIFGFWFYKKLSHPFQFRNKLPNIRFMIIEILPSLRLKLKNYIIHLHHWILLSGVLTTLMMTTSGLTQLILIKSFCLGGIIQGLSYHDRFKIIFKSKIRSSGMFP</sequence>
<accession>A0A1F5GV33</accession>
<evidence type="ECO:0000313" key="2">
    <source>
        <dbReference type="Proteomes" id="UP000176666"/>
    </source>
</evidence>
<gene>
    <name evidence="1" type="ORF">A3F02_01400</name>
</gene>
<reference evidence="1 2" key="1">
    <citation type="journal article" date="2016" name="Nat. Commun.">
        <title>Thousands of microbial genomes shed light on interconnected biogeochemical processes in an aquifer system.</title>
        <authorList>
            <person name="Anantharaman K."/>
            <person name="Brown C.T."/>
            <person name="Hug L.A."/>
            <person name="Sharon I."/>
            <person name="Castelle C.J."/>
            <person name="Probst A.J."/>
            <person name="Thomas B.C."/>
            <person name="Singh A."/>
            <person name="Wilkins M.J."/>
            <person name="Karaoz U."/>
            <person name="Brodie E.L."/>
            <person name="Williams K.H."/>
            <person name="Hubbard S.S."/>
            <person name="Banfield J.F."/>
        </authorList>
    </citation>
    <scope>NUCLEOTIDE SEQUENCE [LARGE SCALE GENOMIC DNA]</scope>
</reference>
<proteinExistence type="predicted"/>
<name>A0A1F5GV33_9BACT</name>
<protein>
    <submittedName>
        <fullName evidence="1">Uncharacterized protein</fullName>
    </submittedName>
</protein>
<dbReference type="EMBL" id="MFBJ01000047">
    <property type="protein sequence ID" value="OGD95743.1"/>
    <property type="molecule type" value="Genomic_DNA"/>
</dbReference>
<dbReference type="Proteomes" id="UP000176666">
    <property type="component" value="Unassembled WGS sequence"/>
</dbReference>
<comment type="caution">
    <text evidence="1">The sequence shown here is derived from an EMBL/GenBank/DDBJ whole genome shotgun (WGS) entry which is preliminary data.</text>
</comment>
<evidence type="ECO:0000313" key="1">
    <source>
        <dbReference type="EMBL" id="OGD95743.1"/>
    </source>
</evidence>